<dbReference type="Proteomes" id="UP000295371">
    <property type="component" value="Unassembled WGS sequence"/>
</dbReference>
<sequence>MSATTVPRRSPGVANRCPLFALAAALSLGTAAVLANQVPGTPGSVLQLLFGSGLAWLLAALISGALAASRGQAAIWGAVMLTGAVGVYYLVLVLFDLLAVEDVVVGLLLWGVLGLVGGSIAGLLGYGVVHASALVRALAVGAAGGAVASEAVASLLRQPPQLDVPMLMIGFGVPVVAILLCVRGRRLLGALTVAVVVGCCGGLAWVLVDTLA</sequence>
<dbReference type="InterPro" id="IPR045393">
    <property type="entry name" value="DUF6518"/>
</dbReference>
<feature type="transmembrane region" description="Helical" evidence="1">
    <location>
        <begin position="73"/>
        <end position="95"/>
    </location>
</feature>
<comment type="caution">
    <text evidence="2">The sequence shown here is derived from an EMBL/GenBank/DDBJ whole genome shotgun (WGS) entry which is preliminary data.</text>
</comment>
<dbReference type="AlphaFoldDB" id="A0A4R7JBN0"/>
<evidence type="ECO:0000313" key="3">
    <source>
        <dbReference type="Proteomes" id="UP000295371"/>
    </source>
</evidence>
<evidence type="ECO:0000256" key="1">
    <source>
        <dbReference type="SAM" id="Phobius"/>
    </source>
</evidence>
<protein>
    <submittedName>
        <fullName evidence="2">Uncharacterized protein</fullName>
    </submittedName>
</protein>
<keyword evidence="1" id="KW-0812">Transmembrane</keyword>
<feature type="transmembrane region" description="Helical" evidence="1">
    <location>
        <begin position="45"/>
        <end position="66"/>
    </location>
</feature>
<dbReference type="Pfam" id="PF20128">
    <property type="entry name" value="DUF6518"/>
    <property type="match status" value="1"/>
</dbReference>
<proteinExistence type="predicted"/>
<organism evidence="2 3">
    <name type="scientific">Naumannella halotolerans</name>
    <dbReference type="NCBI Taxonomy" id="993414"/>
    <lineage>
        <taxon>Bacteria</taxon>
        <taxon>Bacillati</taxon>
        <taxon>Actinomycetota</taxon>
        <taxon>Actinomycetes</taxon>
        <taxon>Propionibacteriales</taxon>
        <taxon>Propionibacteriaceae</taxon>
        <taxon>Naumannella</taxon>
    </lineage>
</organism>
<feature type="transmembrane region" description="Helical" evidence="1">
    <location>
        <begin position="187"/>
        <end position="208"/>
    </location>
</feature>
<dbReference type="EMBL" id="SOAW01000001">
    <property type="protein sequence ID" value="TDT33849.1"/>
    <property type="molecule type" value="Genomic_DNA"/>
</dbReference>
<dbReference type="RefSeq" id="WP_133754294.1">
    <property type="nucleotide sequence ID" value="NZ_SOAW01000001.1"/>
</dbReference>
<reference evidence="2 3" key="1">
    <citation type="submission" date="2019-03" db="EMBL/GenBank/DDBJ databases">
        <title>Genomic Encyclopedia of Archaeal and Bacterial Type Strains, Phase II (KMG-II): from individual species to whole genera.</title>
        <authorList>
            <person name="Goeker M."/>
        </authorList>
    </citation>
    <scope>NUCLEOTIDE SEQUENCE [LARGE SCALE GENOMIC DNA]</scope>
    <source>
        <strain evidence="2 3">DSM 24323</strain>
    </source>
</reference>
<feature type="transmembrane region" description="Helical" evidence="1">
    <location>
        <begin position="162"/>
        <end position="180"/>
    </location>
</feature>
<gene>
    <name evidence="2" type="ORF">CLV29_1484</name>
</gene>
<keyword evidence="1" id="KW-1133">Transmembrane helix</keyword>
<feature type="transmembrane region" description="Helical" evidence="1">
    <location>
        <begin position="107"/>
        <end position="126"/>
    </location>
</feature>
<accession>A0A4R7JBN0</accession>
<evidence type="ECO:0000313" key="2">
    <source>
        <dbReference type="EMBL" id="TDT33849.1"/>
    </source>
</evidence>
<keyword evidence="3" id="KW-1185">Reference proteome</keyword>
<feature type="transmembrane region" description="Helical" evidence="1">
    <location>
        <begin position="133"/>
        <end position="156"/>
    </location>
</feature>
<name>A0A4R7JBN0_9ACTN</name>
<keyword evidence="1" id="KW-0472">Membrane</keyword>